<evidence type="ECO:0000313" key="2">
    <source>
        <dbReference type="EMBL" id="RJP55917.1"/>
    </source>
</evidence>
<accession>A0A3A4QUS9</accession>
<gene>
    <name evidence="2" type="ORF">C4541_13500</name>
</gene>
<keyword evidence="1" id="KW-0732">Signal</keyword>
<reference evidence="2 3" key="1">
    <citation type="journal article" date="2017" name="ISME J.">
        <title>Energy and carbon metabolisms in a deep terrestrial subsurface fluid microbial community.</title>
        <authorList>
            <person name="Momper L."/>
            <person name="Jungbluth S.P."/>
            <person name="Lee M.D."/>
            <person name="Amend J.P."/>
        </authorList>
    </citation>
    <scope>NUCLEOTIDE SEQUENCE [LARGE SCALE GENOMIC DNA]</scope>
    <source>
        <strain evidence="2">SURF_26</strain>
    </source>
</reference>
<comment type="caution">
    <text evidence="2">The sequence shown here is derived from an EMBL/GenBank/DDBJ whole genome shotgun (WGS) entry which is preliminary data.</text>
</comment>
<dbReference type="Pfam" id="PF13557">
    <property type="entry name" value="Phenol_MetA_deg"/>
    <property type="match status" value="1"/>
</dbReference>
<feature type="signal peptide" evidence="1">
    <location>
        <begin position="1"/>
        <end position="24"/>
    </location>
</feature>
<feature type="chain" id="PRO_5017378142" description="Phenol degradation protein meta" evidence="1">
    <location>
        <begin position="25"/>
        <end position="322"/>
    </location>
</feature>
<sequence length="322" mass="36643">MKRLIFKLALVVIFCALLPSAAHAGGATTYPNGAEDFLSGALPPPGDYGIWYSIFYHANGFKDNSGHDYSFGPRSDIRITTWANALRWIHVSDVTLFGASTGFHLFLPTVQAEFDFGHEFNVFDDEKFGFSDLIFDPLLLGWHFKNLHIVAGVDIYVPTGRYDHETDILNLSSKVWTFEPALAFTWLPGPFDISVKLMYDFSTINNDHRIDPYEALALNQPGLAGTEASLRPGQEFHFDYNAGYNFNKCFALGVNGYFYRQMTDDRIDHNYVHNMKGRTFAIGPVAKYNYQRFSFVAKALWEMETNNRPQGQSTWLKVIYVF</sequence>
<name>A0A3A4QUS9_9BACT</name>
<protein>
    <recommendedName>
        <fullName evidence="4">Phenol degradation protein meta</fullName>
    </recommendedName>
</protein>
<evidence type="ECO:0000313" key="3">
    <source>
        <dbReference type="Proteomes" id="UP000266426"/>
    </source>
</evidence>
<organism evidence="2 3">
    <name type="scientific">Candidatus Auribacter fodinae</name>
    <dbReference type="NCBI Taxonomy" id="2093366"/>
    <lineage>
        <taxon>Bacteria</taxon>
        <taxon>Pseudomonadati</taxon>
        <taxon>Candidatus Auribacterota</taxon>
        <taxon>Candidatus Auribacteria</taxon>
        <taxon>Candidatus Auribacterales</taxon>
        <taxon>Candidatus Auribacteraceae</taxon>
        <taxon>Candidatus Auribacter</taxon>
    </lineage>
</organism>
<dbReference type="AlphaFoldDB" id="A0A3A4QUS9"/>
<dbReference type="EMBL" id="QZJZ01000105">
    <property type="protein sequence ID" value="RJP55917.1"/>
    <property type="molecule type" value="Genomic_DNA"/>
</dbReference>
<evidence type="ECO:0000256" key="1">
    <source>
        <dbReference type="SAM" id="SignalP"/>
    </source>
</evidence>
<evidence type="ECO:0008006" key="4">
    <source>
        <dbReference type="Google" id="ProtNLM"/>
    </source>
</evidence>
<dbReference type="Proteomes" id="UP000266426">
    <property type="component" value="Unassembled WGS sequence"/>
</dbReference>
<proteinExistence type="predicted"/>
<dbReference type="InterPro" id="IPR025737">
    <property type="entry name" value="FApF"/>
</dbReference>